<evidence type="ECO:0000256" key="2">
    <source>
        <dbReference type="ARBA" id="ARBA00023239"/>
    </source>
</evidence>
<keyword evidence="5" id="KW-0489">Methyltransferase</keyword>
<evidence type="ECO:0000259" key="4">
    <source>
        <dbReference type="Pfam" id="PF05426"/>
    </source>
</evidence>
<feature type="domain" description="Alginate lyase" evidence="4">
    <location>
        <begin position="240"/>
        <end position="311"/>
    </location>
</feature>
<dbReference type="GO" id="GO:0035241">
    <property type="term" value="F:protein-arginine omega-N monomethyltransferase activity"/>
    <property type="evidence" value="ECO:0007669"/>
    <property type="project" value="TreeGrafter"/>
</dbReference>
<dbReference type="PANTHER" id="PTHR35517">
    <property type="entry name" value="PROTEIN ARGININE N-METHYLTRANSFERASE SFM1"/>
    <property type="match status" value="1"/>
</dbReference>
<feature type="compositionally biased region" description="Low complexity" evidence="3">
    <location>
        <begin position="374"/>
        <end position="386"/>
    </location>
</feature>
<dbReference type="EMBL" id="BRPK01000007">
    <property type="protein sequence ID" value="GLB39580.1"/>
    <property type="molecule type" value="Genomic_DNA"/>
</dbReference>
<protein>
    <submittedName>
        <fullName evidence="5">Predicted SAM-dependent RNA methyltransferase</fullName>
    </submittedName>
</protein>
<dbReference type="PANTHER" id="PTHR35517:SF1">
    <property type="entry name" value="PROTEIN ARGININE N-METHYLTRANSFERASE SFM1"/>
    <property type="match status" value="1"/>
</dbReference>
<evidence type="ECO:0000313" key="6">
    <source>
        <dbReference type="Proteomes" id="UP001063166"/>
    </source>
</evidence>
<dbReference type="GO" id="GO:0042597">
    <property type="term" value="C:periplasmic space"/>
    <property type="evidence" value="ECO:0007669"/>
    <property type="project" value="InterPro"/>
</dbReference>
<keyword evidence="1" id="KW-0732">Signal</keyword>
<dbReference type="GO" id="GO:0016829">
    <property type="term" value="F:lyase activity"/>
    <property type="evidence" value="ECO:0007669"/>
    <property type="project" value="UniProtKB-KW"/>
</dbReference>
<dbReference type="Pfam" id="PF04252">
    <property type="entry name" value="SFM1-like"/>
    <property type="match status" value="1"/>
</dbReference>
<dbReference type="OrthoDB" id="373498at2759"/>
<evidence type="ECO:0000256" key="3">
    <source>
        <dbReference type="SAM" id="MobiDB-lite"/>
    </source>
</evidence>
<dbReference type="InterPro" id="IPR008397">
    <property type="entry name" value="Alginate_lyase_dom"/>
</dbReference>
<evidence type="ECO:0000256" key="1">
    <source>
        <dbReference type="ARBA" id="ARBA00022729"/>
    </source>
</evidence>
<feature type="region of interest" description="Disordered" evidence="3">
    <location>
        <begin position="201"/>
        <end position="231"/>
    </location>
</feature>
<reference evidence="5" key="1">
    <citation type="submission" date="2022-07" db="EMBL/GenBank/DDBJ databases">
        <title>The genome of Lyophyllum shimeji provides insight into the initial evolution of ectomycorrhizal fungal genome.</title>
        <authorList>
            <person name="Kobayashi Y."/>
            <person name="Shibata T."/>
            <person name="Hirakawa H."/>
            <person name="Shigenobu S."/>
            <person name="Nishiyama T."/>
            <person name="Yamada A."/>
            <person name="Hasebe M."/>
            <person name="Kawaguchi M."/>
        </authorList>
    </citation>
    <scope>NUCLEOTIDE SEQUENCE</scope>
    <source>
        <strain evidence="5">AT787</strain>
    </source>
</reference>
<keyword evidence="6" id="KW-1185">Reference proteome</keyword>
<keyword evidence="2" id="KW-0456">Lyase</keyword>
<dbReference type="GO" id="GO:0032259">
    <property type="term" value="P:methylation"/>
    <property type="evidence" value="ECO:0007669"/>
    <property type="project" value="UniProtKB-KW"/>
</dbReference>
<feature type="compositionally biased region" description="Low complexity" evidence="3">
    <location>
        <begin position="351"/>
        <end position="363"/>
    </location>
</feature>
<dbReference type="Proteomes" id="UP001063166">
    <property type="component" value="Unassembled WGS sequence"/>
</dbReference>
<dbReference type="InterPro" id="IPR007364">
    <property type="entry name" value="SFM1-like"/>
</dbReference>
<organism evidence="5 6">
    <name type="scientific">Lyophyllum shimeji</name>
    <name type="common">Hon-shimeji</name>
    <name type="synonym">Tricholoma shimeji</name>
    <dbReference type="NCBI Taxonomy" id="47721"/>
    <lineage>
        <taxon>Eukaryota</taxon>
        <taxon>Fungi</taxon>
        <taxon>Dikarya</taxon>
        <taxon>Basidiomycota</taxon>
        <taxon>Agaricomycotina</taxon>
        <taxon>Agaricomycetes</taxon>
        <taxon>Agaricomycetidae</taxon>
        <taxon>Agaricales</taxon>
        <taxon>Tricholomatineae</taxon>
        <taxon>Lyophyllaceae</taxon>
        <taxon>Lyophyllum</taxon>
    </lineage>
</organism>
<evidence type="ECO:0000313" key="5">
    <source>
        <dbReference type="EMBL" id="GLB39580.1"/>
    </source>
</evidence>
<gene>
    <name evidence="5" type="ORF">LshimejAT787_0700900</name>
</gene>
<dbReference type="Pfam" id="PF05426">
    <property type="entry name" value="Alginate_lyase"/>
    <property type="match status" value="1"/>
</dbReference>
<proteinExistence type="predicted"/>
<name>A0A9P3UPY7_LYOSH</name>
<dbReference type="Gene3D" id="1.50.10.100">
    <property type="entry name" value="Chondroitin AC/alginate lyase"/>
    <property type="match status" value="1"/>
</dbReference>
<dbReference type="InterPro" id="IPR008929">
    <property type="entry name" value="Chondroitin_lyas"/>
</dbReference>
<comment type="caution">
    <text evidence="5">The sequence shown here is derived from an EMBL/GenBank/DDBJ whole genome shotgun (WGS) entry which is preliminary data.</text>
</comment>
<sequence>MRTPRVNSSLGRAGVYAHAYPRWTGCTRPFHPSLQILKRFALDRISIVAGGSSGGSLLPNERPGSDEIKSDGRFDMFLFGVVEGIPGNDPPRYRTAELRVMGFPTRHLGPVQMTTDTALGVTKLVINDKKPISKYHTRYDFPTIRLNSKESVEMPFRYIADKGGEPLLPLEMRELLHEDLDKALDNFDETWAARAGGKSHWCSRSERDDQDYGGDHDTAENPLHRLDSGSRQRDECLNPAWLAPNNHGTFYYNQLASLKLLVNDYEGALNVTDAYFAHQFLTQINAIGEQPYEAVWTRPHHYRAYILAELILHSRNLPIFLPCPGSLPQNTIAEDGSQQLEVRVSKEAPISTVPSSGPASASPPRTPAVPPPISRSARPPSSSSSGQGQGRRRSPRRDQRPGATSEIVSTPPRASMPVAPNGIAYTKELYPSIAAVAAIYGDPSGI</sequence>
<keyword evidence="5" id="KW-0808">Transferase</keyword>
<accession>A0A9P3UPY7</accession>
<feature type="region of interest" description="Disordered" evidence="3">
    <location>
        <begin position="348"/>
        <end position="419"/>
    </location>
</feature>
<feature type="compositionally biased region" description="Pro residues" evidence="3">
    <location>
        <begin position="364"/>
        <end position="373"/>
    </location>
</feature>
<feature type="compositionally biased region" description="Basic and acidic residues" evidence="3">
    <location>
        <begin position="213"/>
        <end position="231"/>
    </location>
</feature>
<dbReference type="AlphaFoldDB" id="A0A9P3UPY7"/>
<dbReference type="SUPFAM" id="SSF48230">
    <property type="entry name" value="Chondroitin AC/alginate lyase"/>
    <property type="match status" value="1"/>
</dbReference>